<dbReference type="Proteomes" id="UP000295500">
    <property type="component" value="Unassembled WGS sequence"/>
</dbReference>
<accession>A0A4R6QAW5</accession>
<dbReference type="GO" id="GO:0004826">
    <property type="term" value="F:phenylalanine-tRNA ligase activity"/>
    <property type="evidence" value="ECO:0007669"/>
    <property type="project" value="InterPro"/>
</dbReference>
<evidence type="ECO:0000259" key="1">
    <source>
        <dbReference type="SMART" id="SM00873"/>
    </source>
</evidence>
<dbReference type="InterPro" id="IPR005146">
    <property type="entry name" value="B3/B4_tRNA-bd"/>
</dbReference>
<evidence type="ECO:0000313" key="3">
    <source>
        <dbReference type="Proteomes" id="UP000295500"/>
    </source>
</evidence>
<dbReference type="AlphaFoldDB" id="A0A4R6QAW5"/>
<dbReference type="RefSeq" id="WP_133527921.1">
    <property type="nucleotide sequence ID" value="NZ_SNXO01000007.1"/>
</dbReference>
<proteinExistence type="predicted"/>
<dbReference type="Pfam" id="PF03483">
    <property type="entry name" value="B3_4"/>
    <property type="match status" value="1"/>
</dbReference>
<dbReference type="InterPro" id="IPR020825">
    <property type="entry name" value="Phe-tRNA_synthase-like_B3/B4"/>
</dbReference>
<organism evidence="2 3">
    <name type="scientific">Aminicella lysinilytica</name>
    <dbReference type="NCBI Taxonomy" id="433323"/>
    <lineage>
        <taxon>Bacteria</taxon>
        <taxon>Bacillati</taxon>
        <taxon>Bacillota</taxon>
        <taxon>Clostridia</taxon>
        <taxon>Peptostreptococcales</taxon>
        <taxon>Anaerovoracaceae</taxon>
        <taxon>Aminicella</taxon>
    </lineage>
</organism>
<dbReference type="PANTHER" id="PTHR39209:SF2">
    <property type="entry name" value="CYTOPLASMIC PROTEIN"/>
    <property type="match status" value="1"/>
</dbReference>
<gene>
    <name evidence="2" type="ORF">EV211_1077</name>
</gene>
<dbReference type="SMART" id="SM00873">
    <property type="entry name" value="B3_4"/>
    <property type="match status" value="1"/>
</dbReference>
<sequence>MDKFIAEKSFWDIFPEAELGIMTVRGLDNSMEDGPARQEIIDMLAEANREAEKFIDKPVLSQCSVVSVWRDAFQKFKKKKGNRASIEALLNRIQKGKEVGPINPLVDIYNAMSLKYGLPCGGEDADTIKGDMRLTITEGGDSFLALGDTENDPTLPSEICYIDDEGAVCRCWNWRDGVRTMLTEDSKNVFLIFESVDPSRHDDLTQATDELEALVLKYLGGTVAMKTIITKDNTSADSAI</sequence>
<dbReference type="PANTHER" id="PTHR39209">
    <property type="match status" value="1"/>
</dbReference>
<dbReference type="SUPFAM" id="SSF56037">
    <property type="entry name" value="PheT/TilS domain"/>
    <property type="match status" value="1"/>
</dbReference>
<name>A0A4R6QAW5_9FIRM</name>
<keyword evidence="3" id="KW-1185">Reference proteome</keyword>
<evidence type="ECO:0000313" key="2">
    <source>
        <dbReference type="EMBL" id="TDP58409.1"/>
    </source>
</evidence>
<dbReference type="Gene3D" id="3.50.40.10">
    <property type="entry name" value="Phenylalanyl-trna Synthetase, Chain B, domain 3"/>
    <property type="match status" value="1"/>
</dbReference>
<dbReference type="GO" id="GO:0003723">
    <property type="term" value="F:RNA binding"/>
    <property type="evidence" value="ECO:0007669"/>
    <property type="project" value="InterPro"/>
</dbReference>
<dbReference type="OrthoDB" id="276580at2"/>
<reference evidence="2 3" key="1">
    <citation type="submission" date="2019-03" db="EMBL/GenBank/DDBJ databases">
        <title>Genomic Encyclopedia of Type Strains, Phase IV (KMG-IV): sequencing the most valuable type-strain genomes for metagenomic binning, comparative biology and taxonomic classification.</title>
        <authorList>
            <person name="Goeker M."/>
        </authorList>
    </citation>
    <scope>NUCLEOTIDE SEQUENCE [LARGE SCALE GENOMIC DNA]</scope>
    <source>
        <strain evidence="2 3">DSM 28287</strain>
    </source>
</reference>
<comment type="caution">
    <text evidence="2">The sequence shown here is derived from an EMBL/GenBank/DDBJ whole genome shotgun (WGS) entry which is preliminary data.</text>
</comment>
<feature type="domain" description="B3/B4 tRNA-binding" evidence="1">
    <location>
        <begin position="67"/>
        <end position="220"/>
    </location>
</feature>
<dbReference type="EMBL" id="SNXO01000007">
    <property type="protein sequence ID" value="TDP58409.1"/>
    <property type="molecule type" value="Genomic_DNA"/>
</dbReference>
<protein>
    <submittedName>
        <fullName evidence="2">DNA/RNA-binding domain of Phe-tRNA-synthetase-like protein</fullName>
    </submittedName>
</protein>